<dbReference type="Ensembl" id="ENSLLET00000015897.1">
    <property type="protein sequence ID" value="ENSLLEP00000015311.1"/>
    <property type="gene ID" value="ENSLLEG00000009752.1"/>
</dbReference>
<dbReference type="AlphaFoldDB" id="A0A8C5MQ47"/>
<dbReference type="Gene3D" id="1.25.40.20">
    <property type="entry name" value="Ankyrin repeat-containing domain"/>
    <property type="match status" value="1"/>
</dbReference>
<dbReference type="InterPro" id="IPR002110">
    <property type="entry name" value="Ankyrin_rpt"/>
</dbReference>
<dbReference type="SUPFAM" id="SSF48403">
    <property type="entry name" value="Ankyrin repeat"/>
    <property type="match status" value="1"/>
</dbReference>
<evidence type="ECO:0000259" key="2">
    <source>
        <dbReference type="PROSITE" id="PS50174"/>
    </source>
</evidence>
<dbReference type="SMART" id="SM00443">
    <property type="entry name" value="G_patch"/>
    <property type="match status" value="1"/>
</dbReference>
<evidence type="ECO:0000256" key="1">
    <source>
        <dbReference type="SAM" id="MobiDB-lite"/>
    </source>
</evidence>
<dbReference type="PANTHER" id="PTHR20923">
    <property type="entry name" value="BAT4 PROTEIN-RELATED"/>
    <property type="match status" value="1"/>
</dbReference>
<organism evidence="3 4">
    <name type="scientific">Leptobrachium leishanense</name>
    <name type="common">Leishan spiny toad</name>
    <dbReference type="NCBI Taxonomy" id="445787"/>
    <lineage>
        <taxon>Eukaryota</taxon>
        <taxon>Metazoa</taxon>
        <taxon>Chordata</taxon>
        <taxon>Craniata</taxon>
        <taxon>Vertebrata</taxon>
        <taxon>Euteleostomi</taxon>
        <taxon>Amphibia</taxon>
        <taxon>Batrachia</taxon>
        <taxon>Anura</taxon>
        <taxon>Pelobatoidea</taxon>
        <taxon>Megophryidae</taxon>
        <taxon>Leptobrachium</taxon>
    </lineage>
</organism>
<gene>
    <name evidence="3" type="primary">GPANK1</name>
</gene>
<dbReference type="Proteomes" id="UP000694569">
    <property type="component" value="Unplaced"/>
</dbReference>
<dbReference type="GO" id="GO:0003676">
    <property type="term" value="F:nucleic acid binding"/>
    <property type="evidence" value="ECO:0007669"/>
    <property type="project" value="InterPro"/>
</dbReference>
<dbReference type="PANTHER" id="PTHR20923:SF1">
    <property type="entry name" value="G PATCH DOMAIN AND ANKYRIN REPEAT-CONTAINING PROTEIN 1"/>
    <property type="match status" value="1"/>
</dbReference>
<dbReference type="InterPro" id="IPR039146">
    <property type="entry name" value="GPANK1"/>
</dbReference>
<feature type="domain" description="G-patch" evidence="2">
    <location>
        <begin position="247"/>
        <end position="293"/>
    </location>
</feature>
<name>A0A8C5MQ47_9ANUR</name>
<reference evidence="3" key="1">
    <citation type="submission" date="2025-08" db="UniProtKB">
        <authorList>
            <consortium name="Ensembl"/>
        </authorList>
    </citation>
    <scope>IDENTIFICATION</scope>
</reference>
<feature type="region of interest" description="Disordered" evidence="1">
    <location>
        <begin position="51"/>
        <end position="90"/>
    </location>
</feature>
<feature type="compositionally biased region" description="Low complexity" evidence="1">
    <location>
        <begin position="69"/>
        <end position="82"/>
    </location>
</feature>
<dbReference type="PROSITE" id="PS50174">
    <property type="entry name" value="G_PATCH"/>
    <property type="match status" value="1"/>
</dbReference>
<protein>
    <submittedName>
        <fullName evidence="3">G-patch domain and ankyrin repeats 1</fullName>
    </submittedName>
</protein>
<dbReference type="SMART" id="SM00248">
    <property type="entry name" value="ANK"/>
    <property type="match status" value="2"/>
</dbReference>
<accession>A0A8C5MQ47</accession>
<dbReference type="OrthoDB" id="4735278at2759"/>
<evidence type="ECO:0000313" key="3">
    <source>
        <dbReference type="Ensembl" id="ENSLLEP00000015311.1"/>
    </source>
</evidence>
<dbReference type="InterPro" id="IPR036770">
    <property type="entry name" value="Ankyrin_rpt-contain_sf"/>
</dbReference>
<evidence type="ECO:0000313" key="4">
    <source>
        <dbReference type="Proteomes" id="UP000694569"/>
    </source>
</evidence>
<dbReference type="GeneTree" id="ENSGT00390000003292"/>
<proteinExistence type="predicted"/>
<dbReference type="Pfam" id="PF12796">
    <property type="entry name" value="Ank_2"/>
    <property type="match status" value="1"/>
</dbReference>
<reference evidence="3" key="2">
    <citation type="submission" date="2025-09" db="UniProtKB">
        <authorList>
            <consortium name="Ensembl"/>
        </authorList>
    </citation>
    <scope>IDENTIFICATION</scope>
</reference>
<keyword evidence="4" id="KW-1185">Reference proteome</keyword>
<dbReference type="Pfam" id="PF01585">
    <property type="entry name" value="G-patch"/>
    <property type="match status" value="1"/>
</dbReference>
<sequence length="352" mass="40322">MSYPQLITFRKAKDKSDFWENGRHSRKRSARELQIGVTGEEARSFYESLLTTEGKKSSSSRPARKRKVVVSSSSGRPPVTGPQQRSTRSTLTEKDLRLGHQLLKCSQEGDLKGVQRLVEKEQCDINFHDNFFWTALMSAAYGGRGDVVHYLLQRGAAWVGVCETHGKDALILAEESGNRDIVQLLQDSLRGPSLERPPRRRRPAERKYCDSCKAHYKEDSVETHERSTVHLFNKRKKLPPTYYSIPENNVGFKMMLKDGWDQESGLGPSGTGRKFPVQTVLKRDQKGFGFQTDQKAKVTHFPAHDTTAVARPEIKPRRVERVATISKKEERRRDAKEKAWEKNLRTYMNIDF</sequence>
<dbReference type="InterPro" id="IPR000467">
    <property type="entry name" value="G_patch_dom"/>
</dbReference>